<feature type="domain" description="Phosphatidic acid phosphatase type 2/haloperoxidase" evidence="9">
    <location>
        <begin position="117"/>
        <end position="245"/>
    </location>
</feature>
<feature type="compositionally biased region" description="Basic and acidic residues" evidence="7">
    <location>
        <begin position="1"/>
        <end position="10"/>
    </location>
</feature>
<dbReference type="Pfam" id="PF01569">
    <property type="entry name" value="PAP2"/>
    <property type="match status" value="1"/>
</dbReference>
<evidence type="ECO:0000259" key="9">
    <source>
        <dbReference type="SMART" id="SM00014"/>
    </source>
</evidence>
<evidence type="ECO:0000256" key="3">
    <source>
        <dbReference type="ARBA" id="ARBA00022692"/>
    </source>
</evidence>
<dbReference type="Proteomes" id="UP001501759">
    <property type="component" value="Unassembled WGS sequence"/>
</dbReference>
<feature type="transmembrane region" description="Helical" evidence="8">
    <location>
        <begin position="58"/>
        <end position="78"/>
    </location>
</feature>
<keyword evidence="4" id="KW-0378">Hydrolase</keyword>
<dbReference type="SMART" id="SM00014">
    <property type="entry name" value="acidPPc"/>
    <property type="match status" value="1"/>
</dbReference>
<reference evidence="11" key="1">
    <citation type="journal article" date="2019" name="Int. J. Syst. Evol. Microbiol.">
        <title>The Global Catalogue of Microorganisms (GCM) 10K type strain sequencing project: providing services to taxonomists for standard genome sequencing and annotation.</title>
        <authorList>
            <consortium name="The Broad Institute Genomics Platform"/>
            <consortium name="The Broad Institute Genome Sequencing Center for Infectious Disease"/>
            <person name="Wu L."/>
            <person name="Ma J."/>
        </authorList>
    </citation>
    <scope>NUCLEOTIDE SEQUENCE [LARGE SCALE GENOMIC DNA]</scope>
    <source>
        <strain evidence="11">JCM 18409</strain>
    </source>
</reference>
<feature type="transmembrane region" description="Helical" evidence="8">
    <location>
        <begin position="170"/>
        <end position="190"/>
    </location>
</feature>
<feature type="region of interest" description="Disordered" evidence="7">
    <location>
        <begin position="1"/>
        <end position="44"/>
    </location>
</feature>
<comment type="subcellular location">
    <subcellularLocation>
        <location evidence="1">Cell membrane</location>
        <topology evidence="1">Multi-pass membrane protein</topology>
    </subcellularLocation>
</comment>
<evidence type="ECO:0000256" key="6">
    <source>
        <dbReference type="ARBA" id="ARBA00023136"/>
    </source>
</evidence>
<name>A0ABP9J668_9ACTN</name>
<dbReference type="InterPro" id="IPR000326">
    <property type="entry name" value="PAP2/HPO"/>
</dbReference>
<evidence type="ECO:0000313" key="10">
    <source>
        <dbReference type="EMBL" id="GAA5021955.1"/>
    </source>
</evidence>
<feature type="transmembrane region" description="Helical" evidence="8">
    <location>
        <begin position="202"/>
        <end position="224"/>
    </location>
</feature>
<protein>
    <submittedName>
        <fullName evidence="10">Phosphatase PAP2 family protein</fullName>
    </submittedName>
</protein>
<gene>
    <name evidence="10" type="ORF">GCM10023335_53460</name>
</gene>
<keyword evidence="11" id="KW-1185">Reference proteome</keyword>
<feature type="compositionally biased region" description="Basic and acidic residues" evidence="7">
    <location>
        <begin position="258"/>
        <end position="268"/>
    </location>
</feature>
<keyword evidence="6 8" id="KW-0472">Membrane</keyword>
<feature type="transmembrane region" description="Helical" evidence="8">
    <location>
        <begin position="230"/>
        <end position="248"/>
    </location>
</feature>
<organism evidence="10 11">
    <name type="scientific">Streptomyces siamensis</name>
    <dbReference type="NCBI Taxonomy" id="1274986"/>
    <lineage>
        <taxon>Bacteria</taxon>
        <taxon>Bacillati</taxon>
        <taxon>Actinomycetota</taxon>
        <taxon>Actinomycetes</taxon>
        <taxon>Kitasatosporales</taxon>
        <taxon>Streptomycetaceae</taxon>
        <taxon>Streptomyces</taxon>
    </lineage>
</organism>
<proteinExistence type="predicted"/>
<keyword evidence="5 8" id="KW-1133">Transmembrane helix</keyword>
<evidence type="ECO:0000256" key="4">
    <source>
        <dbReference type="ARBA" id="ARBA00022801"/>
    </source>
</evidence>
<comment type="caution">
    <text evidence="10">The sequence shown here is derived from an EMBL/GenBank/DDBJ whole genome shotgun (WGS) entry which is preliminary data.</text>
</comment>
<dbReference type="EMBL" id="BAABKB010000021">
    <property type="protein sequence ID" value="GAA5021955.1"/>
    <property type="molecule type" value="Genomic_DNA"/>
</dbReference>
<evidence type="ECO:0000256" key="2">
    <source>
        <dbReference type="ARBA" id="ARBA00022475"/>
    </source>
</evidence>
<feature type="transmembrane region" description="Helical" evidence="8">
    <location>
        <begin position="110"/>
        <end position="131"/>
    </location>
</feature>
<evidence type="ECO:0000256" key="8">
    <source>
        <dbReference type="SAM" id="Phobius"/>
    </source>
</evidence>
<evidence type="ECO:0000256" key="5">
    <source>
        <dbReference type="ARBA" id="ARBA00022989"/>
    </source>
</evidence>
<evidence type="ECO:0000256" key="1">
    <source>
        <dbReference type="ARBA" id="ARBA00004651"/>
    </source>
</evidence>
<accession>A0ABP9J668</accession>
<dbReference type="SUPFAM" id="SSF48317">
    <property type="entry name" value="Acid phosphatase/Vanadium-dependent haloperoxidase"/>
    <property type="match status" value="1"/>
</dbReference>
<feature type="compositionally biased region" description="Basic and acidic residues" evidence="7">
    <location>
        <begin position="29"/>
        <end position="42"/>
    </location>
</feature>
<sequence>MGAHRSDEGSLPHPPSSSQDPEEGLPITAEHRGPTGRGERVTGRPASAVLPAPLRGRLGLVAALAAPVVAVIGVLYAGHSRPGRVDRWVIRPTADSVRPPWRYVALALDFLGEPVGAVMLVVAAVAGCLLLRRPRAAVLVVSGAALTVGTATLLKSLVGRTIHGDGNLSYPSGHTAFATALAFVVALLATDRLGLGRTAGTSLVLAAALVAGAAMGWAQVALGAHYPTDVLGGWCTALAVMPPTAWLVDRTADRRADRTADRRADRMVDGTADAGRREHR</sequence>
<feature type="region of interest" description="Disordered" evidence="7">
    <location>
        <begin position="258"/>
        <end position="280"/>
    </location>
</feature>
<keyword evidence="3 8" id="KW-0812">Transmembrane</keyword>
<dbReference type="PANTHER" id="PTHR14969">
    <property type="entry name" value="SPHINGOSINE-1-PHOSPHATE PHOSPHOHYDROLASE"/>
    <property type="match status" value="1"/>
</dbReference>
<evidence type="ECO:0000256" key="7">
    <source>
        <dbReference type="SAM" id="MobiDB-lite"/>
    </source>
</evidence>
<dbReference type="InterPro" id="IPR036938">
    <property type="entry name" value="PAP2/HPO_sf"/>
</dbReference>
<feature type="transmembrane region" description="Helical" evidence="8">
    <location>
        <begin position="138"/>
        <end position="158"/>
    </location>
</feature>
<dbReference type="Gene3D" id="1.20.144.10">
    <property type="entry name" value="Phosphatidic acid phosphatase type 2/haloperoxidase"/>
    <property type="match status" value="1"/>
</dbReference>
<keyword evidence="2" id="KW-1003">Cell membrane</keyword>
<dbReference type="PANTHER" id="PTHR14969:SF62">
    <property type="entry name" value="DECAPRENYLPHOSPHORYL-5-PHOSPHORIBOSE PHOSPHATASE RV3807C-RELATED"/>
    <property type="match status" value="1"/>
</dbReference>
<evidence type="ECO:0000313" key="11">
    <source>
        <dbReference type="Proteomes" id="UP001501759"/>
    </source>
</evidence>